<gene>
    <name evidence="2" type="ORF">Ocin01_08411</name>
</gene>
<proteinExistence type="predicted"/>
<name>A0A1D2MYZ7_ORCCI</name>
<sequence>NGTGFYEHHDDDDDEPSWDKKMVYKARQLSQSASSDCVWTVAVLFRIIVAALLVASVASMDMDLLKFNKEKSLYKFDRPVYNEMMLKQKLGYPVEKTMIYGDNVEVPTYLQDEILNKNVVLGLEEIVMTPLFREYMTLPLFRQYWSYPMFQRFVASIYFQRFWEIPAFQQYFLSPVLFYKYVYPLVTVFKYETNTMTSTYGDLFKGDFVGNKNVLPYVYGQRDLVNTNKFFYPTIYNNNQDFQDQVYYKALLEKMYNHLYTINKPVNKFFEDKYPVETLFVSNSSSQVDTIFGDKLIKNIYGDKLFKNIFGDKLIKNLDTIYGEDKLIKNIYGDKLINNFETIYGDKLDTIYGDKLVKDALLKKMLLKKMMPELINEETYKTILPEEMLREKYTTMMPTMYKYNPLVARMMYGKRFPMINNFETEKMMLNKKDLIDQDILPLYLEKLEKERLFNDKLQFNKIFDNEIEIPKMMDVTKFERVPITQGMPTMGVRTFNKFEKFVPEIKA</sequence>
<keyword evidence="1" id="KW-1133">Transmembrane helix</keyword>
<feature type="non-terminal residue" evidence="2">
    <location>
        <position position="1"/>
    </location>
</feature>
<evidence type="ECO:0000313" key="2">
    <source>
        <dbReference type="EMBL" id="ODM98273.1"/>
    </source>
</evidence>
<protein>
    <submittedName>
        <fullName evidence="2">Uncharacterized protein</fullName>
    </submittedName>
</protein>
<accession>A0A1D2MYZ7</accession>
<evidence type="ECO:0000256" key="1">
    <source>
        <dbReference type="SAM" id="Phobius"/>
    </source>
</evidence>
<dbReference type="Proteomes" id="UP000094527">
    <property type="component" value="Unassembled WGS sequence"/>
</dbReference>
<feature type="transmembrane region" description="Helical" evidence="1">
    <location>
        <begin position="38"/>
        <end position="59"/>
    </location>
</feature>
<keyword evidence="3" id="KW-1185">Reference proteome</keyword>
<comment type="caution">
    <text evidence="2">The sequence shown here is derived from an EMBL/GenBank/DDBJ whole genome shotgun (WGS) entry which is preliminary data.</text>
</comment>
<evidence type="ECO:0000313" key="3">
    <source>
        <dbReference type="Proteomes" id="UP000094527"/>
    </source>
</evidence>
<keyword evidence="1" id="KW-0472">Membrane</keyword>
<dbReference type="EMBL" id="LJIJ01000368">
    <property type="protein sequence ID" value="ODM98273.1"/>
    <property type="molecule type" value="Genomic_DNA"/>
</dbReference>
<dbReference type="AlphaFoldDB" id="A0A1D2MYZ7"/>
<reference evidence="2 3" key="1">
    <citation type="journal article" date="2016" name="Genome Biol. Evol.">
        <title>Gene Family Evolution Reflects Adaptation to Soil Environmental Stressors in the Genome of the Collembolan Orchesella cincta.</title>
        <authorList>
            <person name="Faddeeva-Vakhrusheva A."/>
            <person name="Derks M.F."/>
            <person name="Anvar S.Y."/>
            <person name="Agamennone V."/>
            <person name="Suring W."/>
            <person name="Smit S."/>
            <person name="van Straalen N.M."/>
            <person name="Roelofs D."/>
        </authorList>
    </citation>
    <scope>NUCLEOTIDE SEQUENCE [LARGE SCALE GENOMIC DNA]</scope>
    <source>
        <tissue evidence="2">Mixed pool</tissue>
    </source>
</reference>
<keyword evidence="1" id="KW-0812">Transmembrane</keyword>
<organism evidence="2 3">
    <name type="scientific">Orchesella cincta</name>
    <name type="common">Springtail</name>
    <name type="synonym">Podura cincta</name>
    <dbReference type="NCBI Taxonomy" id="48709"/>
    <lineage>
        <taxon>Eukaryota</taxon>
        <taxon>Metazoa</taxon>
        <taxon>Ecdysozoa</taxon>
        <taxon>Arthropoda</taxon>
        <taxon>Hexapoda</taxon>
        <taxon>Collembola</taxon>
        <taxon>Entomobryomorpha</taxon>
        <taxon>Entomobryoidea</taxon>
        <taxon>Orchesellidae</taxon>
        <taxon>Orchesellinae</taxon>
        <taxon>Orchesella</taxon>
    </lineage>
</organism>